<proteinExistence type="predicted"/>
<dbReference type="InterPro" id="IPR016007">
    <property type="entry name" value="Alpha_rhamnosid"/>
</dbReference>
<dbReference type="SUPFAM" id="SSF48208">
    <property type="entry name" value="Six-hairpin glycosidases"/>
    <property type="match status" value="1"/>
</dbReference>
<dbReference type="PANTHER" id="PTHR33307:SF6">
    <property type="entry name" value="ALPHA-RHAMNOSIDASE (EUROFUNG)-RELATED"/>
    <property type="match status" value="1"/>
</dbReference>
<dbReference type="Pfam" id="PF17389">
    <property type="entry name" value="Bac_rhamnosid6H"/>
    <property type="match status" value="1"/>
</dbReference>
<evidence type="ECO:0000259" key="6">
    <source>
        <dbReference type="Pfam" id="PF17389"/>
    </source>
</evidence>
<comment type="catalytic activity">
    <reaction evidence="1">
        <text>Hydrolysis of terminal non-reducing alpha-L-rhamnose residues in alpha-L-rhamnosides.</text>
        <dbReference type="EC" id="3.2.1.40"/>
    </reaction>
</comment>
<dbReference type="InterPro" id="IPR035396">
    <property type="entry name" value="Bac_rhamnosid6H"/>
</dbReference>
<name>F0EMU6_ENTCA</name>
<dbReference type="EC" id="3.2.1.40" evidence="2"/>
<feature type="domain" description="Bacterial alpha-L-rhamnosidase N-terminal" evidence="5">
    <location>
        <begin position="155"/>
        <end position="281"/>
    </location>
</feature>
<dbReference type="InterPro" id="IPR008928">
    <property type="entry name" value="6-hairpin_glycosidase_sf"/>
</dbReference>
<dbReference type="PANTHER" id="PTHR33307">
    <property type="entry name" value="ALPHA-RHAMNOSIDASE (EUROFUNG)"/>
    <property type="match status" value="1"/>
</dbReference>
<gene>
    <name evidence="8" type="ORF">HMPREF9087_2570</name>
</gene>
<evidence type="ECO:0000259" key="4">
    <source>
        <dbReference type="Pfam" id="PF05592"/>
    </source>
</evidence>
<dbReference type="Gene3D" id="1.50.10.10">
    <property type="match status" value="1"/>
</dbReference>
<accession>F0EMU6</accession>
<feature type="domain" description="Alpha-L-rhamnosidase C-terminal" evidence="7">
    <location>
        <begin position="798"/>
        <end position="841"/>
    </location>
</feature>
<evidence type="ECO:0000259" key="7">
    <source>
        <dbReference type="Pfam" id="PF17390"/>
    </source>
</evidence>
<dbReference type="GO" id="GO:0030596">
    <property type="term" value="F:alpha-L-rhamnosidase activity"/>
    <property type="evidence" value="ECO:0007669"/>
    <property type="project" value="UniProtKB-EC"/>
</dbReference>
<dbReference type="InterPro" id="IPR012341">
    <property type="entry name" value="6hp_glycosidase-like_sf"/>
</dbReference>
<reference evidence="8 9" key="1">
    <citation type="submission" date="2011-01" db="EMBL/GenBank/DDBJ databases">
        <authorList>
            <person name="Muzny D."/>
            <person name="Qin X."/>
            <person name="Deng J."/>
            <person name="Jiang H."/>
            <person name="Liu Y."/>
            <person name="Qu J."/>
            <person name="Song X.-Z."/>
            <person name="Zhang L."/>
            <person name="Thornton R."/>
            <person name="Coyle M."/>
            <person name="Francisco L."/>
            <person name="Jackson L."/>
            <person name="Javaid M."/>
            <person name="Korchina V."/>
            <person name="Kovar C."/>
            <person name="Mata R."/>
            <person name="Mathew T."/>
            <person name="Ngo R."/>
            <person name="Nguyen L."/>
            <person name="Nguyen N."/>
            <person name="Okwuonu G."/>
            <person name="Ongeri F."/>
            <person name="Pham C."/>
            <person name="Simmons D."/>
            <person name="Wilczek-Boney K."/>
            <person name="Hale W."/>
            <person name="Jakkamsetti A."/>
            <person name="Pham P."/>
            <person name="Ruth R."/>
            <person name="San Lucas F."/>
            <person name="Warren J."/>
            <person name="Zhang J."/>
            <person name="Zhao Z."/>
            <person name="Zhou C."/>
            <person name="Zhu D."/>
            <person name="Lee S."/>
            <person name="Bess C."/>
            <person name="Blankenburg K."/>
            <person name="Forbes L."/>
            <person name="Fu Q."/>
            <person name="Gubbala S."/>
            <person name="Hirani K."/>
            <person name="Jayaseelan J.C."/>
            <person name="Lara F."/>
            <person name="Munidasa M."/>
            <person name="Palculict T."/>
            <person name="Patil S."/>
            <person name="Pu L.-L."/>
            <person name="Saada N."/>
            <person name="Tang L."/>
            <person name="Weissenberger G."/>
            <person name="Zhu Y."/>
            <person name="Hemphill L."/>
            <person name="Shang Y."/>
            <person name="Youmans B."/>
            <person name="Ayvaz T."/>
            <person name="Ross M."/>
            <person name="Santibanez J."/>
            <person name="Aqrawi P."/>
            <person name="Gross S."/>
            <person name="Joshi V."/>
            <person name="Fowler G."/>
            <person name="Nazareth L."/>
            <person name="Reid J."/>
            <person name="Worley K."/>
            <person name="Petrosino J."/>
            <person name="Highlander S."/>
            <person name="Gibbs R."/>
        </authorList>
    </citation>
    <scope>NUCLEOTIDE SEQUENCE [LARGE SCALE GENOMIC DNA]</scope>
    <source>
        <strain evidence="8 9">ATCC 12755</strain>
    </source>
</reference>
<dbReference type="Proteomes" id="UP000004835">
    <property type="component" value="Unassembled WGS sequence"/>
</dbReference>
<dbReference type="EMBL" id="AEWT01000026">
    <property type="protein sequence ID" value="EGC68581.1"/>
    <property type="molecule type" value="Genomic_DNA"/>
</dbReference>
<feature type="domain" description="Alpha-L-rhamnosidase concanavalin-like" evidence="4">
    <location>
        <begin position="329"/>
        <end position="428"/>
    </location>
</feature>
<dbReference type="InterPro" id="IPR013737">
    <property type="entry name" value="Bac_rhamnosid_N"/>
</dbReference>
<sequence>MLKKHNNPRKEQLMKETITINGMTKPLTVDLNDPILIEWPMTNHQGYRLQIFNEQQQAVYDVSNIAASENKMAVHLPQHPQRKKYQVKLTAGAGNDVTSYSSVFFTIAKREKPKETMGKWITRLDDPIKKERFYFSEEKNSCLSRSFTLEKCPSYAVIDCCGLGFYRLSVNGKTVSDVYLNSDVTNYDRVVYYDTYELTDFLQEGDNRIEVELANGWYNPAPIEILGRYNIRKQLAIGKPCFWGELQLNDGGENRYIYSDNQWQSSFGPYLQNNLYIGEIVTDVPDPRPEGKTVQIAGPAGRFKPSFIPKIKRTQSIVPQKMTETAAGLLIDFGQIISGQFACTLEEDFIGQIRISYAETLDEQGNPDYTSTISGTYGVYDPYEGKQPDDPIVQRDIIEKTAAKTFVFENRYTYHSFRYALIERKPADNLQAIVGAIKAYRLHTDVKSLVTLETSDPFLDQLWAVGQATRLNNIHSYFEDCTRERFGYGGDIVALLPTQMADLAIEPLLEKVLWDFANDQRSDGAMTATAPFVGIMTNGPSNGGGALGWQLVVSELALALVKTYGKQAAVAKLRPQLERHLNYLLAFDFDYIAQCCLGDWGAIDETQQNGVITSPDQSFCTACMYLLLLQRYQELIDLRIIGKEDYCQRVTAAIQYTTLQIKQKFSKENEQYGAGTLSSMIFAMKTGLSEKKRILPKLVQRIKQQEGIFSFGIFGMAWSYQLLAEAGYNDIIFDWLTRKSAPSYAAMLASGNGTLMEHFPTPQHSATYEGSLNHAMFASYGYWFVRHLLGIQVTSAGILIQPAFDVPIAHVKGSLQSTFGLVALSWEKTDRTVRLTVELPRTCGYEISQMKGFRIVSEKIEDEGGHQRICCLFEKE</sequence>
<dbReference type="Pfam" id="PF05592">
    <property type="entry name" value="Bac_rhamnosid"/>
    <property type="match status" value="1"/>
</dbReference>
<keyword evidence="3" id="KW-0378">Hydrolase</keyword>
<dbReference type="HOGENOM" id="CLU_002926_1_2_9"/>
<comment type="caution">
    <text evidence="8">The sequence shown here is derived from an EMBL/GenBank/DDBJ whole genome shotgun (WGS) entry which is preliminary data.</text>
</comment>
<evidence type="ECO:0000256" key="3">
    <source>
        <dbReference type="ARBA" id="ARBA00022801"/>
    </source>
</evidence>
<evidence type="ECO:0000256" key="1">
    <source>
        <dbReference type="ARBA" id="ARBA00001445"/>
    </source>
</evidence>
<dbReference type="AlphaFoldDB" id="F0EMU6"/>
<feature type="domain" description="Alpha-L-rhamnosidase six-hairpin glycosidase" evidence="6">
    <location>
        <begin position="450"/>
        <end position="787"/>
    </location>
</feature>
<dbReference type="InterPro" id="IPR035398">
    <property type="entry name" value="Bac_rhamnosid_C"/>
</dbReference>
<dbReference type="Gene3D" id="2.60.120.260">
    <property type="entry name" value="Galactose-binding domain-like"/>
    <property type="match status" value="2"/>
</dbReference>
<dbReference type="GO" id="GO:0005975">
    <property type="term" value="P:carbohydrate metabolic process"/>
    <property type="evidence" value="ECO:0007669"/>
    <property type="project" value="InterPro"/>
</dbReference>
<protein>
    <recommendedName>
        <fullName evidence="2">alpha-L-rhamnosidase</fullName>
        <ecNumber evidence="2">3.2.1.40</ecNumber>
    </recommendedName>
</protein>
<evidence type="ECO:0000259" key="5">
    <source>
        <dbReference type="Pfam" id="PF08531"/>
    </source>
</evidence>
<evidence type="ECO:0000313" key="8">
    <source>
        <dbReference type="EMBL" id="EGC68581.1"/>
    </source>
</evidence>
<dbReference type="InterPro" id="IPR008902">
    <property type="entry name" value="Rhamnosid_concanavalin"/>
</dbReference>
<organism evidence="8 9">
    <name type="scientific">Enterococcus casseliflavus ATCC 12755</name>
    <dbReference type="NCBI Taxonomy" id="888066"/>
    <lineage>
        <taxon>Bacteria</taxon>
        <taxon>Bacillati</taxon>
        <taxon>Bacillota</taxon>
        <taxon>Bacilli</taxon>
        <taxon>Lactobacillales</taxon>
        <taxon>Enterococcaceae</taxon>
        <taxon>Enterococcus</taxon>
    </lineage>
</organism>
<dbReference type="Gene3D" id="2.60.420.10">
    <property type="entry name" value="Maltose phosphorylase, domain 3"/>
    <property type="match status" value="1"/>
</dbReference>
<evidence type="ECO:0000256" key="2">
    <source>
        <dbReference type="ARBA" id="ARBA00012652"/>
    </source>
</evidence>
<evidence type="ECO:0000313" key="9">
    <source>
        <dbReference type="Proteomes" id="UP000004835"/>
    </source>
</evidence>
<dbReference type="Pfam" id="PF08531">
    <property type="entry name" value="Bac_rhamnosid_N"/>
    <property type="match status" value="1"/>
</dbReference>
<dbReference type="Pfam" id="PF17390">
    <property type="entry name" value="Bac_rhamnosid_C"/>
    <property type="match status" value="1"/>
</dbReference>